<dbReference type="SUPFAM" id="SSF52540">
    <property type="entry name" value="P-loop containing nucleoside triphosphate hydrolases"/>
    <property type="match status" value="1"/>
</dbReference>
<evidence type="ECO:0000313" key="3">
    <source>
        <dbReference type="Proteomes" id="UP001163285"/>
    </source>
</evidence>
<feature type="region of interest" description="Disordered" evidence="1">
    <location>
        <begin position="1350"/>
        <end position="1370"/>
    </location>
</feature>
<dbReference type="NCBIfam" id="NF041810">
    <property type="entry name" value="Avs1b"/>
    <property type="match status" value="1"/>
</dbReference>
<dbReference type="EMBL" id="CP110176">
    <property type="protein sequence ID" value="WGC85927.1"/>
    <property type="molecule type" value="Genomic_DNA"/>
</dbReference>
<keyword evidence="2" id="KW-0645">Protease</keyword>
<dbReference type="GO" id="GO:0008233">
    <property type="term" value="F:peptidase activity"/>
    <property type="evidence" value="ECO:0007669"/>
    <property type="project" value="UniProtKB-KW"/>
</dbReference>
<evidence type="ECO:0000313" key="2">
    <source>
        <dbReference type="EMBL" id="WGC85927.1"/>
    </source>
</evidence>
<dbReference type="Proteomes" id="UP001163285">
    <property type="component" value="Chromosome"/>
</dbReference>
<reference evidence="2" key="1">
    <citation type="submission" date="2023-04" db="EMBL/GenBank/DDBJ databases">
        <title>Whole Genome Sequence of Multi-drug resistant Aeromonas caviae as a gut pathogen in newborn.</title>
        <authorList>
            <person name="Jadhav S.V."/>
            <person name="Saroj S.D."/>
            <person name="Saha U.B."/>
            <person name="Sen S."/>
            <person name="Kher A."/>
        </authorList>
    </citation>
    <scope>NUCLEOTIDE SEQUENCE</scope>
    <source>
        <strain evidence="2">SVJ23</strain>
    </source>
</reference>
<gene>
    <name evidence="2" type="ORF">OJY61_24640</name>
</gene>
<sequence>MIEEEVKLATCQVLSSGESGSGWLVSADSVLTAYHCLGDMTAEGDSVYVRFGEGNTASNYPATLIAFDVDLDVCLLKLKEGSMIKPVPLQSSFIRPGESWYAFGYPAVKLQLGGILQGTVQQVFNELVNGVDLDLSVSSELTLTDYRGMSGSALMTTSGCQGILRVSVDNSVGAVSMDQLRPFLNRNGVFTGETSLEDKVLQFASRPAFDELFESNLGKAHGKYIFIDGAHGIGKSTYCKDFSPESKQVEVLGVYAFSERNRGFTPALQAQPEVFVDWLRSLLSVMATGKPARLMQFTYAELIQQAGQVFQDLAQRCLNDGKVGLLFIDGINEAAAIGGESLQRFIGLLPPKVPQGLEIVVVGAGLDAIADKLGVILQGAYRFTLPPLDDDRQYHFCMSSLMVDKATPALVSALCNRAKGHPLYLRYLIDLVNSGVSEEELEKLPPFSGAIQDYYETIWAQLLTDSNAINLLGIIARLRWGIPTAELTSILTPSESTVFVTTLNRVRHLLSEPGTTEVYHSSFSEFVIHKTMELGEWIHARLYDFSLQLASGDYGTLNRVFHGLLADAQRQEAAIHECHQKWVDQSVLVGVEPDVLLGDIEDTLKAATNIGTATDIVRLLLLSQRLKFRYDTLFAQEAGLVAEALIALGKTKQALRHILRYDHLIVKPHEAFAIVRKLIEAGNQEEAIRVLNKIDLMLELVLTDDDLKMGEWFDVAAIRLQGYGLAMHVGVYPPAYDFLQYVGHIVTDPRNGISHEDKHSVMNYLSGNLLGNLLCVGQDYRPISQLPIPPDTPKKALLSSLISVLAHAQMQSRNYSLRLPREQVEQLLSDITCKFDDSVELDNKSFEIVDLLIVTGAPVHLVEAYADGVTWEDVAPPLFKTYRPLPDAQAFEEAYECLRASYFLQRSQSTSMPQTLEKDDWEESLTILVQAVAWLDGTARRAKVSGDSATLIALQDYIESQLLPCFCFELSSRVKWDGAYYIPEHIFPLLYEYFVNIYLDCMPEKIFSFLEPIEQSFDRQLGLYNEGFRRSLRGIVGTLINADVSEDVADVLFSLLLRWRDYVRDNVENRYELVPELLYMVPLFSRMGAPEEALATYQSVLSVSMGPSWYKEDQFAVMSRVLEALPANADIAPEALSQIAAYLERFSGEMTFQRYVRADKGTFIGELCRRGLYADAVRYFQHQACGTIEEVYKQASCGNLDRVAPLVGMRYPGGALEEQASLLQLLAQSGTQADWRVRWSLLEVYQHGDDRHLGDWGGAYAGLIQELLHKEIELAWAIQRIGRIAESMNSERAWLLLHGLVEALPEALRDKFSATMGQFRASFSPSQFQKLTSRFGLLDEIRTAAVQKPEIADEDDDDSDQERFSMPGTFGTHRSVKEARQVVKEAQQQAKRRNTSATVERALSALRVLQNGGWSIWTSGHSAHEADLLIRQHVRSADMLARMYGSLALNEQHVQRWAVAYHLIHLIGPQLDSNQRTQLLSVAIEHVSEMVGVVPFEDFSYIGSTPAVSASDALLELLLWALDHPSWERRDNAAAMVLWLLRSSDAWIDKLTKLAFSMDSRNRADIAAASLDILSQETPALLWERIESFLDLDTVMQTCAHAGRFATLLRIAGRASEHGVASAIDTVELLRTKVIVDTGVVASEKNIPAASYLPPSLHDAWRALANLGVLSEFALQKCELVLQNACAPYSISDVEQLEALMAQRVWEPSTVPGRWATRVRYALNVSLFPLVSVDQISKIEAILRSYNPSPLVEPSDGKRLIADLIHSILTGRESSYIPENKEYVYLDIQCFLELNGKVAKVDLTSNLIHPGLPDSSAGPDGTFFSTELPHPGPSDRIAVCGRVKAKFAHFGLLTPAIVTPQFLSLIRVPSSMTYGFHWRDGSTVRTPGVSRRHEVSMLVMRREAFNLPAGWGMRWILRVNGQPRAVIHHRNQ</sequence>
<dbReference type="InterPro" id="IPR009003">
    <property type="entry name" value="Peptidase_S1_PA"/>
</dbReference>
<dbReference type="SUPFAM" id="SSF50494">
    <property type="entry name" value="Trypsin-like serine proteases"/>
    <property type="match status" value="1"/>
</dbReference>
<dbReference type="Pfam" id="PF13365">
    <property type="entry name" value="Trypsin_2"/>
    <property type="match status" value="1"/>
</dbReference>
<organism evidence="2 3">
    <name type="scientific">Aeromonas caviae</name>
    <name type="common">Aeromonas punctata</name>
    <dbReference type="NCBI Taxonomy" id="648"/>
    <lineage>
        <taxon>Bacteria</taxon>
        <taxon>Pseudomonadati</taxon>
        <taxon>Pseudomonadota</taxon>
        <taxon>Gammaproteobacteria</taxon>
        <taxon>Aeromonadales</taxon>
        <taxon>Aeromonadaceae</taxon>
        <taxon>Aeromonas</taxon>
    </lineage>
</organism>
<keyword evidence="2" id="KW-0378">Hydrolase</keyword>
<protein>
    <submittedName>
        <fullName evidence="2">Serine protease</fullName>
    </submittedName>
</protein>
<dbReference type="GO" id="GO:0006508">
    <property type="term" value="P:proteolysis"/>
    <property type="evidence" value="ECO:0007669"/>
    <property type="project" value="UniProtKB-KW"/>
</dbReference>
<accession>A0AAF0GG04</accession>
<evidence type="ECO:0000256" key="1">
    <source>
        <dbReference type="SAM" id="MobiDB-lite"/>
    </source>
</evidence>
<dbReference type="Gene3D" id="2.40.10.120">
    <property type="match status" value="1"/>
</dbReference>
<proteinExistence type="predicted"/>
<dbReference type="RefSeq" id="WP_125117528.1">
    <property type="nucleotide sequence ID" value="NZ_AP019195.1"/>
</dbReference>
<dbReference type="InterPro" id="IPR027417">
    <property type="entry name" value="P-loop_NTPase"/>
</dbReference>
<name>A0AAF0GG04_AERCA</name>